<organism evidence="8 9">
    <name type="scientific">Pendulispora brunnea</name>
    <dbReference type="NCBI Taxonomy" id="2905690"/>
    <lineage>
        <taxon>Bacteria</taxon>
        <taxon>Pseudomonadati</taxon>
        <taxon>Myxococcota</taxon>
        <taxon>Myxococcia</taxon>
        <taxon>Myxococcales</taxon>
        <taxon>Sorangiineae</taxon>
        <taxon>Pendulisporaceae</taxon>
        <taxon>Pendulispora</taxon>
    </lineage>
</organism>
<comment type="subcellular location">
    <subcellularLocation>
        <location evidence="1">Cell membrane</location>
        <topology evidence="1">Multi-pass membrane protein</topology>
    </subcellularLocation>
</comment>
<gene>
    <name evidence="8" type="primary">chrA</name>
    <name evidence="8" type="ORF">LZC95_17290</name>
</gene>
<dbReference type="PANTHER" id="PTHR33567">
    <property type="entry name" value="CHROMATE ION TRANSPORTER (EUROFUNG)"/>
    <property type="match status" value="1"/>
</dbReference>
<keyword evidence="6 7" id="KW-0472">Membrane</keyword>
<evidence type="ECO:0000256" key="7">
    <source>
        <dbReference type="SAM" id="Phobius"/>
    </source>
</evidence>
<feature type="transmembrane region" description="Helical" evidence="7">
    <location>
        <begin position="299"/>
        <end position="321"/>
    </location>
</feature>
<dbReference type="PANTHER" id="PTHR33567:SF3">
    <property type="entry name" value="CHROMATE ION TRANSPORTER (EUROFUNG)"/>
    <property type="match status" value="1"/>
</dbReference>
<evidence type="ECO:0000256" key="5">
    <source>
        <dbReference type="ARBA" id="ARBA00022989"/>
    </source>
</evidence>
<comment type="similarity">
    <text evidence="2">Belongs to the chromate ion transporter (CHR) (TC 2.A.51) family.</text>
</comment>
<feature type="transmembrane region" description="Helical" evidence="7">
    <location>
        <begin position="6"/>
        <end position="25"/>
    </location>
</feature>
<proteinExistence type="inferred from homology"/>
<name>A0ABZ2KML5_9BACT</name>
<dbReference type="RefSeq" id="WP_394849187.1">
    <property type="nucleotide sequence ID" value="NZ_CP089982.1"/>
</dbReference>
<evidence type="ECO:0000256" key="1">
    <source>
        <dbReference type="ARBA" id="ARBA00004651"/>
    </source>
</evidence>
<dbReference type="Pfam" id="PF02417">
    <property type="entry name" value="Chromate_transp"/>
    <property type="match status" value="2"/>
</dbReference>
<keyword evidence="9" id="KW-1185">Reference proteome</keyword>
<dbReference type="InterPro" id="IPR014047">
    <property type="entry name" value="Chr_Tranpt_l_chain"/>
</dbReference>
<feature type="transmembrane region" description="Helical" evidence="7">
    <location>
        <begin position="141"/>
        <end position="169"/>
    </location>
</feature>
<feature type="transmembrane region" description="Helical" evidence="7">
    <location>
        <begin position="109"/>
        <end position="129"/>
    </location>
</feature>
<dbReference type="EMBL" id="CP089982">
    <property type="protein sequence ID" value="WXA98573.1"/>
    <property type="molecule type" value="Genomic_DNA"/>
</dbReference>
<accession>A0ABZ2KML5</accession>
<keyword evidence="5 7" id="KW-1133">Transmembrane helix</keyword>
<protein>
    <submittedName>
        <fullName evidence="8">Chromate efflux transporter</fullName>
    </submittedName>
</protein>
<dbReference type="NCBIfam" id="TIGR00937">
    <property type="entry name" value="2A51"/>
    <property type="match status" value="1"/>
</dbReference>
<feature type="transmembrane region" description="Helical" evidence="7">
    <location>
        <begin position="352"/>
        <end position="370"/>
    </location>
</feature>
<dbReference type="Proteomes" id="UP001379533">
    <property type="component" value="Chromosome"/>
</dbReference>
<feature type="transmembrane region" description="Helical" evidence="7">
    <location>
        <begin position="270"/>
        <end position="287"/>
    </location>
</feature>
<keyword evidence="3" id="KW-1003">Cell membrane</keyword>
<feature type="transmembrane region" description="Helical" evidence="7">
    <location>
        <begin position="73"/>
        <end position="97"/>
    </location>
</feature>
<evidence type="ECO:0000256" key="3">
    <source>
        <dbReference type="ARBA" id="ARBA00022475"/>
    </source>
</evidence>
<evidence type="ECO:0000313" key="8">
    <source>
        <dbReference type="EMBL" id="WXA98573.1"/>
    </source>
</evidence>
<feature type="transmembrane region" description="Helical" evidence="7">
    <location>
        <begin position="239"/>
        <end position="264"/>
    </location>
</feature>
<feature type="transmembrane region" description="Helical" evidence="7">
    <location>
        <begin position="327"/>
        <end position="345"/>
    </location>
</feature>
<keyword evidence="4 7" id="KW-0812">Transmembrane</keyword>
<sequence length="371" mass="38304">MLAELAWAFLKLGVTAFGGPAAHIAMMENEFVRRRQWLAHERFLDLLGAANLIPGPSSSELAIYIGYERAGWRGLLVAGAAFVLPAALMVTAIAWAYVHFGSLPQLGGVLYGVKPVVIAVVVQALWGLAPKAVPSPAMGALAVLAGIGIACGVEPLAVLVGAGALCLAVHRFRHRAGDASGLAFFAPALAVGGTSFNLLTLFLTFVKMGAVVFGSGYVLLAFLRTDFVDRLHWLTEAQLLDAVAVGQITPGPVFTTATFIGYIIAGPAGAAVSTVGIFLPGFVLVAATRPILGRMRRSAGAGAFLDGVNAATLALMAVVTVQLARSALVDTVTAILAIAGAVLLVRFKLNTTWLVLGGAIAGVAAHVLGYR</sequence>
<evidence type="ECO:0000256" key="4">
    <source>
        <dbReference type="ARBA" id="ARBA00022692"/>
    </source>
</evidence>
<evidence type="ECO:0000256" key="6">
    <source>
        <dbReference type="ARBA" id="ARBA00023136"/>
    </source>
</evidence>
<evidence type="ECO:0000256" key="2">
    <source>
        <dbReference type="ARBA" id="ARBA00005262"/>
    </source>
</evidence>
<feature type="transmembrane region" description="Helical" evidence="7">
    <location>
        <begin position="208"/>
        <end position="227"/>
    </location>
</feature>
<dbReference type="InterPro" id="IPR003370">
    <property type="entry name" value="Chromate_transpt"/>
</dbReference>
<reference evidence="8 9" key="1">
    <citation type="submission" date="2021-12" db="EMBL/GenBank/DDBJ databases">
        <title>Discovery of the Pendulisporaceae a myxobacterial family with distinct sporulation behavior and unique specialized metabolism.</title>
        <authorList>
            <person name="Garcia R."/>
            <person name="Popoff A."/>
            <person name="Bader C.D."/>
            <person name="Loehr J."/>
            <person name="Walesch S."/>
            <person name="Walt C."/>
            <person name="Boldt J."/>
            <person name="Bunk B."/>
            <person name="Haeckl F.J.F.P.J."/>
            <person name="Gunesch A.P."/>
            <person name="Birkelbach J."/>
            <person name="Nuebel U."/>
            <person name="Pietschmann T."/>
            <person name="Bach T."/>
            <person name="Mueller R."/>
        </authorList>
    </citation>
    <scope>NUCLEOTIDE SEQUENCE [LARGE SCALE GENOMIC DNA]</scope>
    <source>
        <strain evidence="8 9">MSr12523</strain>
    </source>
</reference>
<dbReference type="PIRSF" id="PIRSF004810">
    <property type="entry name" value="ChrA"/>
    <property type="match status" value="1"/>
</dbReference>
<evidence type="ECO:0000313" key="9">
    <source>
        <dbReference type="Proteomes" id="UP001379533"/>
    </source>
</evidence>